<reference evidence="1 2" key="1">
    <citation type="submission" date="2020-09" db="EMBL/GenBank/DDBJ databases">
        <title>De no assembly of potato wild relative species, Solanum commersonii.</title>
        <authorList>
            <person name="Cho K."/>
        </authorList>
    </citation>
    <scope>NUCLEOTIDE SEQUENCE [LARGE SCALE GENOMIC DNA]</scope>
    <source>
        <strain evidence="1">LZ3.2</strain>
        <tissue evidence="1">Leaf</tissue>
    </source>
</reference>
<dbReference type="EMBL" id="JACXVP010000004">
    <property type="protein sequence ID" value="KAG5609094.1"/>
    <property type="molecule type" value="Genomic_DNA"/>
</dbReference>
<name>A0A9J5ZDZ3_SOLCO</name>
<evidence type="ECO:0000313" key="1">
    <source>
        <dbReference type="EMBL" id="KAG5609094.1"/>
    </source>
</evidence>
<dbReference type="OrthoDB" id="515493at2759"/>
<protein>
    <submittedName>
        <fullName evidence="1">Uncharacterized protein</fullName>
    </submittedName>
</protein>
<accession>A0A9J5ZDZ3</accession>
<evidence type="ECO:0000313" key="2">
    <source>
        <dbReference type="Proteomes" id="UP000824120"/>
    </source>
</evidence>
<proteinExistence type="predicted"/>
<organism evidence="1 2">
    <name type="scientific">Solanum commersonii</name>
    <name type="common">Commerson's wild potato</name>
    <name type="synonym">Commerson's nightshade</name>
    <dbReference type="NCBI Taxonomy" id="4109"/>
    <lineage>
        <taxon>Eukaryota</taxon>
        <taxon>Viridiplantae</taxon>
        <taxon>Streptophyta</taxon>
        <taxon>Embryophyta</taxon>
        <taxon>Tracheophyta</taxon>
        <taxon>Spermatophyta</taxon>
        <taxon>Magnoliopsida</taxon>
        <taxon>eudicotyledons</taxon>
        <taxon>Gunneridae</taxon>
        <taxon>Pentapetalae</taxon>
        <taxon>asterids</taxon>
        <taxon>lamiids</taxon>
        <taxon>Solanales</taxon>
        <taxon>Solanaceae</taxon>
        <taxon>Solanoideae</taxon>
        <taxon>Solaneae</taxon>
        <taxon>Solanum</taxon>
    </lineage>
</organism>
<comment type="caution">
    <text evidence="1">The sequence shown here is derived from an EMBL/GenBank/DDBJ whole genome shotgun (WGS) entry which is preliminary data.</text>
</comment>
<dbReference type="AlphaFoldDB" id="A0A9J5ZDZ3"/>
<gene>
    <name evidence="1" type="ORF">H5410_020375</name>
</gene>
<sequence length="76" mass="8226">MDAVHCNFMSCSLLGAGLGNLTRLGAAIGSSSIAKNLCSVLEPRRPVKTDKMAILGDLNQLKTESEEYKEMNQKLI</sequence>
<keyword evidence="2" id="KW-1185">Reference proteome</keyword>
<dbReference type="Proteomes" id="UP000824120">
    <property type="component" value="Chromosome 4"/>
</dbReference>